<organism evidence="2 3">
    <name type="scientific">Streptomyces telluris</name>
    <dbReference type="NCBI Taxonomy" id="2720021"/>
    <lineage>
        <taxon>Bacteria</taxon>
        <taxon>Bacillati</taxon>
        <taxon>Actinomycetota</taxon>
        <taxon>Actinomycetes</taxon>
        <taxon>Kitasatosporales</taxon>
        <taxon>Streptomycetaceae</taxon>
        <taxon>Streptomyces</taxon>
    </lineage>
</organism>
<accession>A0A9X2RQ72</accession>
<name>A0A9X2RQ72_9ACTN</name>
<keyword evidence="3" id="KW-1185">Reference proteome</keyword>
<feature type="transmembrane region" description="Helical" evidence="1">
    <location>
        <begin position="87"/>
        <end position="112"/>
    </location>
</feature>
<proteinExistence type="predicted"/>
<evidence type="ECO:0000313" key="2">
    <source>
        <dbReference type="EMBL" id="MCQ8774523.1"/>
    </source>
</evidence>
<dbReference type="Proteomes" id="UP001142374">
    <property type="component" value="Unassembled WGS sequence"/>
</dbReference>
<gene>
    <name evidence="2" type="ORF">NQU55_32895</name>
</gene>
<sequence>MNDQGTQADVELRRAWADANAADAAEQTRKAGTGGPADRDDNALSAPLWATVLAVLVIPVAVVFGSLSPMATDSCGPDNCSRALDGALALIKYGLFTTVIGTPVLLLTSWFLPRRMRYATARRYLAWCALLPPVMVVLMVLGLPE</sequence>
<keyword evidence="1" id="KW-0472">Membrane</keyword>
<keyword evidence="1" id="KW-1133">Transmembrane helix</keyword>
<dbReference type="AlphaFoldDB" id="A0A9X2RQ72"/>
<dbReference type="RefSeq" id="WP_240976887.1">
    <property type="nucleotide sequence ID" value="NZ_JAATER010000469.1"/>
</dbReference>
<evidence type="ECO:0000313" key="3">
    <source>
        <dbReference type="Proteomes" id="UP001142374"/>
    </source>
</evidence>
<feature type="transmembrane region" description="Helical" evidence="1">
    <location>
        <begin position="48"/>
        <end position="67"/>
    </location>
</feature>
<dbReference type="EMBL" id="JANIID010000046">
    <property type="protein sequence ID" value="MCQ8774523.1"/>
    <property type="molecule type" value="Genomic_DNA"/>
</dbReference>
<feature type="transmembrane region" description="Helical" evidence="1">
    <location>
        <begin position="124"/>
        <end position="143"/>
    </location>
</feature>
<evidence type="ECO:0000256" key="1">
    <source>
        <dbReference type="SAM" id="Phobius"/>
    </source>
</evidence>
<keyword evidence="1" id="KW-0812">Transmembrane</keyword>
<protein>
    <submittedName>
        <fullName evidence="2">Uncharacterized protein</fullName>
    </submittedName>
</protein>
<comment type="caution">
    <text evidence="2">The sequence shown here is derived from an EMBL/GenBank/DDBJ whole genome shotgun (WGS) entry which is preliminary data.</text>
</comment>
<reference evidence="2" key="1">
    <citation type="submission" date="2022-06" db="EMBL/GenBank/DDBJ databases">
        <title>WGS of actinobacteria.</title>
        <authorList>
            <person name="Thawai C."/>
        </authorList>
    </citation>
    <scope>NUCLEOTIDE SEQUENCE</scope>
    <source>
        <strain evidence="2">AA8</strain>
    </source>
</reference>